<accession>A0A5C5YPI7</accession>
<sequence>MDELIPLEGLDQRYTHGMRIRIDEKTHTPEVLNRLREILRGYPGPKEMLLSLSLDEGEVVHMKSDKYKVDITPELRTRIDDLLGTGHYKLMMSKPSGR</sequence>
<gene>
    <name evidence="1" type="ORF">CA13_71470</name>
</gene>
<evidence type="ECO:0000313" key="2">
    <source>
        <dbReference type="Proteomes" id="UP000315010"/>
    </source>
</evidence>
<protein>
    <submittedName>
        <fullName evidence="1">Uncharacterized protein</fullName>
    </submittedName>
</protein>
<organism evidence="1 2">
    <name type="scientific">Novipirellula herctigrandis</name>
    <dbReference type="NCBI Taxonomy" id="2527986"/>
    <lineage>
        <taxon>Bacteria</taxon>
        <taxon>Pseudomonadati</taxon>
        <taxon>Planctomycetota</taxon>
        <taxon>Planctomycetia</taxon>
        <taxon>Pirellulales</taxon>
        <taxon>Pirellulaceae</taxon>
        <taxon>Novipirellula</taxon>
    </lineage>
</organism>
<keyword evidence="2" id="KW-1185">Reference proteome</keyword>
<comment type="caution">
    <text evidence="1">The sequence shown here is derived from an EMBL/GenBank/DDBJ whole genome shotgun (WGS) entry which is preliminary data.</text>
</comment>
<dbReference type="EMBL" id="SJPJ01000002">
    <property type="protein sequence ID" value="TWT76650.1"/>
    <property type="molecule type" value="Genomic_DNA"/>
</dbReference>
<dbReference type="AlphaFoldDB" id="A0A5C5YPI7"/>
<proteinExistence type="predicted"/>
<reference evidence="1 2" key="1">
    <citation type="submission" date="2019-02" db="EMBL/GenBank/DDBJ databases">
        <title>Deep-cultivation of Planctomycetes and their phenomic and genomic characterization uncovers novel biology.</title>
        <authorList>
            <person name="Wiegand S."/>
            <person name="Jogler M."/>
            <person name="Boedeker C."/>
            <person name="Pinto D."/>
            <person name="Vollmers J."/>
            <person name="Rivas-Marin E."/>
            <person name="Kohn T."/>
            <person name="Peeters S.H."/>
            <person name="Heuer A."/>
            <person name="Rast P."/>
            <person name="Oberbeckmann S."/>
            <person name="Bunk B."/>
            <person name="Jeske O."/>
            <person name="Meyerdierks A."/>
            <person name="Storesund J.E."/>
            <person name="Kallscheuer N."/>
            <person name="Luecker S."/>
            <person name="Lage O.M."/>
            <person name="Pohl T."/>
            <person name="Merkel B.J."/>
            <person name="Hornburger P."/>
            <person name="Mueller R.-W."/>
            <person name="Bruemmer F."/>
            <person name="Labrenz M."/>
            <person name="Spormann A.M."/>
            <person name="Op Den Camp H."/>
            <person name="Overmann J."/>
            <person name="Amann R."/>
            <person name="Jetten M.S.M."/>
            <person name="Mascher T."/>
            <person name="Medema M.H."/>
            <person name="Devos D.P."/>
            <person name="Kaster A.-K."/>
            <person name="Ovreas L."/>
            <person name="Rohde M."/>
            <person name="Galperin M.Y."/>
            <person name="Jogler C."/>
        </authorList>
    </citation>
    <scope>NUCLEOTIDE SEQUENCE [LARGE SCALE GENOMIC DNA]</scope>
    <source>
        <strain evidence="1 2">CA13</strain>
    </source>
</reference>
<evidence type="ECO:0000313" key="1">
    <source>
        <dbReference type="EMBL" id="TWT76650.1"/>
    </source>
</evidence>
<name>A0A5C5YPI7_9BACT</name>
<dbReference type="Proteomes" id="UP000315010">
    <property type="component" value="Unassembled WGS sequence"/>
</dbReference>